<accession>A0A0D6Q3C3</accession>
<sequence length="278" mass="31073">MNVKKIKLADIDPRIEGRIRPINEGYAEILAESFKERGQDTAIEVRHGSGEEGAPKYILVAGGHRFRAAELAEWTDINASISKLNADEARLKEIDENLLRQELDVLSRARSLYERKEVYLKLYPQKRNGGDRVSDQFARGANCSVPRFTVDAADKMGVSERMVHKYVGLYRALQPETVKILQGTTLADDVGELLYVGKIESPIEQVSIVRKALEAEKKPSELAVAPTPIPTEAMWLKLGKKEAARVLKLDMPARRVLLDELVKAKVITRDQIVMEGAA</sequence>
<evidence type="ECO:0000313" key="3">
    <source>
        <dbReference type="Proteomes" id="UP000032675"/>
    </source>
</evidence>
<evidence type="ECO:0000313" key="2">
    <source>
        <dbReference type="EMBL" id="GAN98072.1"/>
    </source>
</evidence>
<dbReference type="AlphaFoldDB" id="A0A0D6Q3C3"/>
<feature type="domain" description="ParB-like N-terminal" evidence="1">
    <location>
        <begin position="4"/>
        <end position="98"/>
    </location>
</feature>
<dbReference type="PANTHER" id="PTHR33375:SF1">
    <property type="entry name" value="CHROMOSOME-PARTITIONING PROTEIN PARB-RELATED"/>
    <property type="match status" value="1"/>
</dbReference>
<dbReference type="SUPFAM" id="SSF110849">
    <property type="entry name" value="ParB/Sulfiredoxin"/>
    <property type="match status" value="1"/>
</dbReference>
<dbReference type="RefSeq" id="WP_048852496.1">
    <property type="nucleotide sequence ID" value="NZ_BANI01000353.1"/>
</dbReference>
<dbReference type="EMBL" id="BANI01000353">
    <property type="protein sequence ID" value="GAN98072.1"/>
    <property type="molecule type" value="Genomic_DNA"/>
</dbReference>
<dbReference type="CDD" id="cd16409">
    <property type="entry name" value="ParB_N_like"/>
    <property type="match status" value="1"/>
</dbReference>
<dbReference type="SMART" id="SM00470">
    <property type="entry name" value="ParB"/>
    <property type="match status" value="1"/>
</dbReference>
<dbReference type="GO" id="GO:0005694">
    <property type="term" value="C:chromosome"/>
    <property type="evidence" value="ECO:0007669"/>
    <property type="project" value="TreeGrafter"/>
</dbReference>
<dbReference type="PANTHER" id="PTHR33375">
    <property type="entry name" value="CHROMOSOME-PARTITIONING PROTEIN PARB-RELATED"/>
    <property type="match status" value="1"/>
</dbReference>
<dbReference type="Pfam" id="PF02195">
    <property type="entry name" value="ParB_N"/>
    <property type="match status" value="1"/>
</dbReference>
<proteinExistence type="predicted"/>
<reference evidence="2 3" key="1">
    <citation type="submission" date="2012-11" db="EMBL/GenBank/DDBJ databases">
        <title>Whole genome sequence of Gluconacetobacter europaeus NBRC3261.</title>
        <authorList>
            <person name="Azuma Y."/>
            <person name="Higashiura N."/>
            <person name="Hirakawa H."/>
            <person name="Matsushita K."/>
        </authorList>
    </citation>
    <scope>NUCLEOTIDE SEQUENCE [LARGE SCALE GENOMIC DNA]</scope>
    <source>
        <strain evidence="2 3">NBRC 3261</strain>
    </source>
</reference>
<evidence type="ECO:0000259" key="1">
    <source>
        <dbReference type="SMART" id="SM00470"/>
    </source>
</evidence>
<protein>
    <submittedName>
        <fullName evidence="2">Chromosome partitioning nuclease protein ParB</fullName>
    </submittedName>
</protein>
<dbReference type="InterPro" id="IPR003115">
    <property type="entry name" value="ParB_N"/>
</dbReference>
<organism evidence="2 3">
    <name type="scientific">Komagataeibacter europaeus NBRC 3261</name>
    <dbReference type="NCBI Taxonomy" id="1234669"/>
    <lineage>
        <taxon>Bacteria</taxon>
        <taxon>Pseudomonadati</taxon>
        <taxon>Pseudomonadota</taxon>
        <taxon>Alphaproteobacteria</taxon>
        <taxon>Acetobacterales</taxon>
        <taxon>Acetobacteraceae</taxon>
        <taxon>Komagataeibacter</taxon>
    </lineage>
</organism>
<dbReference type="Gene3D" id="3.90.1530.10">
    <property type="entry name" value="Conserved hypothetical protein from pyrococcus furiosus pfu- 392566-001, ParB domain"/>
    <property type="match status" value="1"/>
</dbReference>
<dbReference type="Proteomes" id="UP000032675">
    <property type="component" value="Unassembled WGS sequence"/>
</dbReference>
<name>A0A0D6Q3C3_KOMEU</name>
<comment type="caution">
    <text evidence="2">The sequence shown here is derived from an EMBL/GenBank/DDBJ whole genome shotgun (WGS) entry which is preliminary data.</text>
</comment>
<dbReference type="GO" id="GO:0007059">
    <property type="term" value="P:chromosome segregation"/>
    <property type="evidence" value="ECO:0007669"/>
    <property type="project" value="TreeGrafter"/>
</dbReference>
<dbReference type="InterPro" id="IPR036086">
    <property type="entry name" value="ParB/Sulfiredoxin_sf"/>
</dbReference>
<gene>
    <name evidence="2" type="ORF">Geu3261_0424_002</name>
</gene>
<dbReference type="InterPro" id="IPR050336">
    <property type="entry name" value="Chromosome_partition/occlusion"/>
</dbReference>